<evidence type="ECO:0000256" key="5">
    <source>
        <dbReference type="ARBA" id="ARBA00034545"/>
    </source>
</evidence>
<comment type="catalytic activity">
    <reaction evidence="8">
        <text>arsenic triglutathione + 3 [thioredoxin]-dithiol + 3 S-adenosyl-L-methionine = trimethylarsine + 3 [thioredoxin]-disulfide + 3 glutathione + 3 S-adenosyl-L-homocysteine + 3 H(+)</text>
        <dbReference type="Rhea" id="RHEA:69432"/>
        <dbReference type="Rhea" id="RHEA-COMP:10698"/>
        <dbReference type="Rhea" id="RHEA-COMP:10700"/>
        <dbReference type="ChEBI" id="CHEBI:15378"/>
        <dbReference type="ChEBI" id="CHEBI:27130"/>
        <dbReference type="ChEBI" id="CHEBI:29950"/>
        <dbReference type="ChEBI" id="CHEBI:50058"/>
        <dbReference type="ChEBI" id="CHEBI:57856"/>
        <dbReference type="ChEBI" id="CHEBI:57925"/>
        <dbReference type="ChEBI" id="CHEBI:59789"/>
        <dbReference type="ChEBI" id="CHEBI:183640"/>
        <dbReference type="EC" id="2.1.1.137"/>
    </reaction>
</comment>
<dbReference type="CDD" id="cd02440">
    <property type="entry name" value="AdoMet_MTases"/>
    <property type="match status" value="1"/>
</dbReference>
<keyword evidence="2" id="KW-0949">S-adenosyl-L-methionine</keyword>
<evidence type="ECO:0000256" key="3">
    <source>
        <dbReference type="ARBA" id="ARBA00034487"/>
    </source>
</evidence>
<evidence type="ECO:0000256" key="8">
    <source>
        <dbReference type="ARBA" id="ARBA00048428"/>
    </source>
</evidence>
<evidence type="ECO:0000259" key="9">
    <source>
        <dbReference type="Pfam" id="PF13847"/>
    </source>
</evidence>
<dbReference type="EMBL" id="CAJNNV010027861">
    <property type="protein sequence ID" value="CAE8621978.1"/>
    <property type="molecule type" value="Genomic_DNA"/>
</dbReference>
<dbReference type="EC" id="2.1.1.137" evidence="4"/>
<dbReference type="Pfam" id="PF13847">
    <property type="entry name" value="Methyltransf_31"/>
    <property type="match status" value="1"/>
</dbReference>
<dbReference type="InterPro" id="IPR029063">
    <property type="entry name" value="SAM-dependent_MTases_sf"/>
</dbReference>
<protein>
    <recommendedName>
        <fullName evidence="5">Arsenite methyltransferase</fullName>
        <ecNumber evidence="4">2.1.1.137</ecNumber>
    </recommendedName>
</protein>
<comment type="caution">
    <text evidence="10">The sequence shown here is derived from an EMBL/GenBank/DDBJ whole genome shotgun (WGS) entry which is preliminary data.</text>
</comment>
<evidence type="ECO:0000256" key="1">
    <source>
        <dbReference type="ARBA" id="ARBA00022679"/>
    </source>
</evidence>
<comment type="similarity">
    <text evidence="3">Belongs to the methyltransferase superfamily. Arsenite methyltransferase family.</text>
</comment>
<evidence type="ECO:0000313" key="10">
    <source>
        <dbReference type="EMBL" id="CAE8621978.1"/>
    </source>
</evidence>
<comment type="catalytic activity">
    <reaction evidence="7">
        <text>arsenic triglutathione + 2 [thioredoxin]-dithiol + 2 S-adenosyl-L-methionine + H2O = dimethylarsinous acid + 2 [thioredoxin]-disulfide + 3 glutathione + 2 S-adenosyl-L-homocysteine + 2 H(+)</text>
        <dbReference type="Rhea" id="RHEA:69464"/>
        <dbReference type="Rhea" id="RHEA-COMP:10698"/>
        <dbReference type="Rhea" id="RHEA-COMP:10700"/>
        <dbReference type="ChEBI" id="CHEBI:15377"/>
        <dbReference type="ChEBI" id="CHEBI:15378"/>
        <dbReference type="ChEBI" id="CHEBI:23808"/>
        <dbReference type="ChEBI" id="CHEBI:29950"/>
        <dbReference type="ChEBI" id="CHEBI:50058"/>
        <dbReference type="ChEBI" id="CHEBI:57856"/>
        <dbReference type="ChEBI" id="CHEBI:57925"/>
        <dbReference type="ChEBI" id="CHEBI:59789"/>
        <dbReference type="ChEBI" id="CHEBI:183640"/>
        <dbReference type="EC" id="2.1.1.137"/>
    </reaction>
</comment>
<name>A0A813GAN9_POLGL</name>
<keyword evidence="1" id="KW-0808">Transferase</keyword>
<reference evidence="10" key="1">
    <citation type="submission" date="2021-02" db="EMBL/GenBank/DDBJ databases">
        <authorList>
            <person name="Dougan E. K."/>
            <person name="Rhodes N."/>
            <person name="Thang M."/>
            <person name="Chan C."/>
        </authorList>
    </citation>
    <scope>NUCLEOTIDE SEQUENCE</scope>
</reference>
<dbReference type="Proteomes" id="UP000654075">
    <property type="component" value="Unassembled WGS sequence"/>
</dbReference>
<sequence length="203" mass="21224">MTSCCEGQETAAAGGGIRDIVRGAYAQTAVGGAGVLPTELANQEDRRKLLGYKEDEVNTAADIGLGCGNPLVTAKLQLGEACLDLGSGAGMDCFIAAKQVGRTGAIVGVDMTPEMLSRARATAQRDGVRNVSFRLGEIEHLPVGDGVINCVISNCVINLSPDKPLVYREMNRVLAPGGRISISDVLRMSDIPTELKTAQSFAC</sequence>
<gene>
    <name evidence="10" type="ORF">PGLA1383_LOCUS39500</name>
</gene>
<feature type="domain" description="Methyltransferase" evidence="9">
    <location>
        <begin position="79"/>
        <end position="200"/>
    </location>
</feature>
<comment type="catalytic activity">
    <reaction evidence="6">
        <text>arsenic triglutathione + [thioredoxin]-dithiol + S-adenosyl-L-methionine + 2 H2O = methylarsonous acid + [thioredoxin]-disulfide + 3 glutathione + S-adenosyl-L-homocysteine + H(+)</text>
        <dbReference type="Rhea" id="RHEA:69460"/>
        <dbReference type="Rhea" id="RHEA-COMP:10698"/>
        <dbReference type="Rhea" id="RHEA-COMP:10700"/>
        <dbReference type="ChEBI" id="CHEBI:15377"/>
        <dbReference type="ChEBI" id="CHEBI:15378"/>
        <dbReference type="ChEBI" id="CHEBI:17826"/>
        <dbReference type="ChEBI" id="CHEBI:29950"/>
        <dbReference type="ChEBI" id="CHEBI:50058"/>
        <dbReference type="ChEBI" id="CHEBI:57856"/>
        <dbReference type="ChEBI" id="CHEBI:57925"/>
        <dbReference type="ChEBI" id="CHEBI:59789"/>
        <dbReference type="ChEBI" id="CHEBI:183640"/>
        <dbReference type="EC" id="2.1.1.137"/>
    </reaction>
</comment>
<accession>A0A813GAN9</accession>
<dbReference type="SUPFAM" id="SSF53335">
    <property type="entry name" value="S-adenosyl-L-methionine-dependent methyltransferases"/>
    <property type="match status" value="1"/>
</dbReference>
<dbReference type="GO" id="GO:0030791">
    <property type="term" value="F:arsenite methyltransferase activity"/>
    <property type="evidence" value="ECO:0007669"/>
    <property type="project" value="UniProtKB-EC"/>
</dbReference>
<evidence type="ECO:0000256" key="6">
    <source>
        <dbReference type="ARBA" id="ARBA00047941"/>
    </source>
</evidence>
<dbReference type="InterPro" id="IPR026669">
    <property type="entry name" value="Arsenite_MeTrfase-like"/>
</dbReference>
<dbReference type="Gene3D" id="3.40.50.150">
    <property type="entry name" value="Vaccinia Virus protein VP39"/>
    <property type="match status" value="1"/>
</dbReference>
<evidence type="ECO:0000256" key="7">
    <source>
        <dbReference type="ARBA" id="ARBA00047943"/>
    </source>
</evidence>
<keyword evidence="11" id="KW-1185">Reference proteome</keyword>
<evidence type="ECO:0000313" key="11">
    <source>
        <dbReference type="Proteomes" id="UP000654075"/>
    </source>
</evidence>
<dbReference type="PANTHER" id="PTHR43675">
    <property type="entry name" value="ARSENITE METHYLTRANSFERASE"/>
    <property type="match status" value="1"/>
</dbReference>
<evidence type="ECO:0000256" key="2">
    <source>
        <dbReference type="ARBA" id="ARBA00022691"/>
    </source>
</evidence>
<proteinExistence type="inferred from homology"/>
<dbReference type="PANTHER" id="PTHR43675:SF8">
    <property type="entry name" value="ARSENITE METHYLTRANSFERASE"/>
    <property type="match status" value="1"/>
</dbReference>
<organism evidence="10 11">
    <name type="scientific">Polarella glacialis</name>
    <name type="common">Dinoflagellate</name>
    <dbReference type="NCBI Taxonomy" id="89957"/>
    <lineage>
        <taxon>Eukaryota</taxon>
        <taxon>Sar</taxon>
        <taxon>Alveolata</taxon>
        <taxon>Dinophyceae</taxon>
        <taxon>Suessiales</taxon>
        <taxon>Suessiaceae</taxon>
        <taxon>Polarella</taxon>
    </lineage>
</organism>
<dbReference type="OrthoDB" id="8300214at2759"/>
<dbReference type="InterPro" id="IPR025714">
    <property type="entry name" value="Methyltranfer_dom"/>
</dbReference>
<evidence type="ECO:0000256" key="4">
    <source>
        <dbReference type="ARBA" id="ARBA00034521"/>
    </source>
</evidence>
<dbReference type="AlphaFoldDB" id="A0A813GAN9"/>